<dbReference type="Proteomes" id="UP000236584">
    <property type="component" value="Chromosome"/>
</dbReference>
<dbReference type="InterPro" id="IPR036388">
    <property type="entry name" value="WH-like_DNA-bd_sf"/>
</dbReference>
<reference evidence="2 3" key="1">
    <citation type="submission" date="2018-01" db="EMBL/GenBank/DDBJ databases">
        <title>Complete genome sequence of Salinigranum rubrum GX10T, an extremely halophilic archaeon isolated from a marine solar saltern.</title>
        <authorList>
            <person name="Han S."/>
        </authorList>
    </citation>
    <scope>NUCLEOTIDE SEQUENCE [LARGE SCALE GENOMIC DNA]</scope>
    <source>
        <strain evidence="2 3">GX10</strain>
    </source>
</reference>
<evidence type="ECO:0000313" key="2">
    <source>
        <dbReference type="EMBL" id="AUV82757.1"/>
    </source>
</evidence>
<dbReference type="SUPFAM" id="SSF46785">
    <property type="entry name" value="Winged helix' DNA-binding domain"/>
    <property type="match status" value="1"/>
</dbReference>
<proteinExistence type="predicted"/>
<evidence type="ECO:0000256" key="1">
    <source>
        <dbReference type="SAM" id="MobiDB-lite"/>
    </source>
</evidence>
<dbReference type="RefSeq" id="WP_103426446.1">
    <property type="nucleotide sequence ID" value="NZ_CP026309.1"/>
</dbReference>
<dbReference type="OrthoDB" id="290446at2157"/>
<dbReference type="EMBL" id="CP026309">
    <property type="protein sequence ID" value="AUV82757.1"/>
    <property type="molecule type" value="Genomic_DNA"/>
</dbReference>
<dbReference type="InterPro" id="IPR011991">
    <property type="entry name" value="ArsR-like_HTH"/>
</dbReference>
<dbReference type="AlphaFoldDB" id="A0A2I8VLF0"/>
<sequence>MSSKNGEVRETADMEESSEVFDTLGDELSRRILVEAVSETVTASSLAKQFDVAPATVYRRLNGLCDLGFISEVTDIRQVSSSEAGYRTDVRTLVLALSSDGFDVVQAESGLRAAISLVLERIDVTEATFKFDDGTATVTMSMDDAALHELHDSYHAVAQGDGDGNGNGDVESDTDQ</sequence>
<dbReference type="GeneID" id="35593387"/>
<dbReference type="Gene3D" id="1.10.10.10">
    <property type="entry name" value="Winged helix-like DNA-binding domain superfamily/Winged helix DNA-binding domain"/>
    <property type="match status" value="1"/>
</dbReference>
<keyword evidence="3" id="KW-1185">Reference proteome</keyword>
<feature type="region of interest" description="Disordered" evidence="1">
    <location>
        <begin position="156"/>
        <end position="176"/>
    </location>
</feature>
<accession>A0A2I8VLF0</accession>
<protein>
    <recommendedName>
        <fullName evidence="4">Transcriptional regulator</fullName>
    </recommendedName>
</protein>
<evidence type="ECO:0000313" key="3">
    <source>
        <dbReference type="Proteomes" id="UP000236584"/>
    </source>
</evidence>
<dbReference type="InterPro" id="IPR036390">
    <property type="entry name" value="WH_DNA-bd_sf"/>
</dbReference>
<dbReference type="KEGG" id="srub:C2R22_14805"/>
<name>A0A2I8VLF0_9EURY</name>
<gene>
    <name evidence="2" type="ORF">C2R22_14805</name>
</gene>
<organism evidence="2 3">
    <name type="scientific">Salinigranum rubrum</name>
    <dbReference type="NCBI Taxonomy" id="755307"/>
    <lineage>
        <taxon>Archaea</taxon>
        <taxon>Methanobacteriati</taxon>
        <taxon>Methanobacteriota</taxon>
        <taxon>Stenosarchaea group</taxon>
        <taxon>Halobacteria</taxon>
        <taxon>Halobacteriales</taxon>
        <taxon>Haloferacaceae</taxon>
        <taxon>Salinigranum</taxon>
    </lineage>
</organism>
<dbReference type="CDD" id="cd00090">
    <property type="entry name" value="HTH_ARSR"/>
    <property type="match status" value="1"/>
</dbReference>
<evidence type="ECO:0008006" key="4">
    <source>
        <dbReference type="Google" id="ProtNLM"/>
    </source>
</evidence>